<protein>
    <submittedName>
        <fullName evidence="7">HD-domain/PDEase-like protein</fullName>
    </submittedName>
</protein>
<dbReference type="InterPro" id="IPR023088">
    <property type="entry name" value="PDEase"/>
</dbReference>
<evidence type="ECO:0000259" key="6">
    <source>
        <dbReference type="PROSITE" id="PS51845"/>
    </source>
</evidence>
<sequence length="255" mass="29534">MSYHLFIKSGLIGRLHLNNEKFLNFIKEIEEGYHTDVTFHNACHATDVLHCMYYFSTIPNISVNFKDWDLLAMFVAACIHDYDHPGLSNKFLVQIGDPLAILYNDKSVLENHHCAMSFSILFKEQNNFLEHLDKEKVNDFRETVISLVLATDLAEHLQILTLFKKKILNIPKCVQREDKILLMKILIKCADVSNASKDKVSYSKWVDGIMEEFYRQGDREKELNIPLSPFGNRDVPKPNSCQKSFVEFIATPIFE</sequence>
<accession>A0A1Y1VCG8</accession>
<gene>
    <name evidence="7" type="ORF">BCR36DRAFT_323851</name>
</gene>
<dbReference type="PRINTS" id="PR00387">
    <property type="entry name" value="PDIESTERASE1"/>
</dbReference>
<evidence type="ECO:0000256" key="3">
    <source>
        <dbReference type="PIRSR" id="PIRSR623088-1"/>
    </source>
</evidence>
<evidence type="ECO:0000256" key="1">
    <source>
        <dbReference type="ARBA" id="ARBA00022723"/>
    </source>
</evidence>
<feature type="binding site" evidence="5">
    <location>
        <position position="81"/>
    </location>
    <ligand>
        <name>Zn(2+)</name>
        <dbReference type="ChEBI" id="CHEBI:29105"/>
        <label>2</label>
    </ligand>
</feature>
<dbReference type="PANTHER" id="PTHR11347">
    <property type="entry name" value="CYCLIC NUCLEOTIDE PHOSPHODIESTERASE"/>
    <property type="match status" value="1"/>
</dbReference>
<keyword evidence="1 5" id="KW-0479">Metal-binding</keyword>
<dbReference type="EMBL" id="MCFH01000014">
    <property type="protein sequence ID" value="ORX52877.1"/>
    <property type="molecule type" value="Genomic_DNA"/>
</dbReference>
<name>A0A1Y1VCG8_9FUNG</name>
<feature type="domain" description="PDEase" evidence="6">
    <location>
        <begin position="1"/>
        <end position="255"/>
    </location>
</feature>
<dbReference type="CDD" id="cd00077">
    <property type="entry name" value="HDc"/>
    <property type="match status" value="1"/>
</dbReference>
<feature type="binding site" evidence="4">
    <location>
        <position position="81"/>
    </location>
    <ligand>
        <name>AMP</name>
        <dbReference type="ChEBI" id="CHEBI:456215"/>
    </ligand>
</feature>
<dbReference type="GO" id="GO:0007165">
    <property type="term" value="P:signal transduction"/>
    <property type="evidence" value="ECO:0007669"/>
    <property type="project" value="InterPro"/>
</dbReference>
<keyword evidence="2" id="KW-0378">Hydrolase</keyword>
<dbReference type="STRING" id="1754191.A0A1Y1VCG8"/>
<reference evidence="7 8" key="1">
    <citation type="submission" date="2016-08" db="EMBL/GenBank/DDBJ databases">
        <title>Genomes of anaerobic fungi encode conserved fungal cellulosomes for biomass hydrolysis.</title>
        <authorList>
            <consortium name="DOE Joint Genome Institute"/>
            <person name="Haitjema C.H."/>
            <person name="Gilmore S.P."/>
            <person name="Henske J.K."/>
            <person name="Solomon K.V."/>
            <person name="De Groot R."/>
            <person name="Kuo A."/>
            <person name="Mondo S.J."/>
            <person name="Salamov A.A."/>
            <person name="Labutti K."/>
            <person name="Zhao Z."/>
            <person name="Chiniquy J."/>
            <person name="Barry K."/>
            <person name="Brewer H.M."/>
            <person name="Purvine S.O."/>
            <person name="Wright A.T."/>
            <person name="Boxma B."/>
            <person name="Van Alen T."/>
            <person name="Hackstein J.H."/>
            <person name="Baker S.E."/>
            <person name="Grigoriev I.V."/>
            <person name="O'Malley M.A."/>
        </authorList>
    </citation>
    <scope>NUCLEOTIDE SEQUENCE [LARGE SCALE GENOMIC DNA]</scope>
    <source>
        <strain evidence="8">finn</strain>
    </source>
</reference>
<dbReference type="AlphaFoldDB" id="A0A1Y1VCG8"/>
<dbReference type="SMART" id="SM00471">
    <property type="entry name" value="HDc"/>
    <property type="match status" value="1"/>
</dbReference>
<organism evidence="7 8">
    <name type="scientific">Piromyces finnis</name>
    <dbReference type="NCBI Taxonomy" id="1754191"/>
    <lineage>
        <taxon>Eukaryota</taxon>
        <taxon>Fungi</taxon>
        <taxon>Fungi incertae sedis</taxon>
        <taxon>Chytridiomycota</taxon>
        <taxon>Chytridiomycota incertae sedis</taxon>
        <taxon>Neocallimastigomycetes</taxon>
        <taxon>Neocallimastigales</taxon>
        <taxon>Neocallimastigaceae</taxon>
        <taxon>Piromyces</taxon>
    </lineage>
</organism>
<feature type="binding site" evidence="5">
    <location>
        <position position="191"/>
    </location>
    <ligand>
        <name>Zn(2+)</name>
        <dbReference type="ChEBI" id="CHEBI:29105"/>
        <label>1</label>
    </ligand>
</feature>
<feature type="binding site" evidence="4">
    <location>
        <position position="242"/>
    </location>
    <ligand>
        <name>AMP</name>
        <dbReference type="ChEBI" id="CHEBI:456215"/>
    </ligand>
</feature>
<evidence type="ECO:0000256" key="2">
    <source>
        <dbReference type="ARBA" id="ARBA00022801"/>
    </source>
</evidence>
<dbReference type="Gene3D" id="1.10.1300.10">
    <property type="entry name" value="3'5'-cyclic nucleotide phosphodiesterase, catalytic domain"/>
    <property type="match status" value="1"/>
</dbReference>
<feature type="non-terminal residue" evidence="7">
    <location>
        <position position="255"/>
    </location>
</feature>
<dbReference type="InterPro" id="IPR023174">
    <property type="entry name" value="PDEase_CS"/>
</dbReference>
<feature type="binding site" evidence="4">
    <location>
        <begin position="40"/>
        <end position="44"/>
    </location>
    <ligand>
        <name>AMP</name>
        <dbReference type="ChEBI" id="CHEBI:456215"/>
    </ligand>
</feature>
<dbReference type="GO" id="GO:0046872">
    <property type="term" value="F:metal ion binding"/>
    <property type="evidence" value="ECO:0007669"/>
    <property type="project" value="UniProtKB-KW"/>
</dbReference>
<dbReference type="Proteomes" id="UP000193719">
    <property type="component" value="Unassembled WGS sequence"/>
</dbReference>
<dbReference type="PROSITE" id="PS00126">
    <property type="entry name" value="PDEASE_I_1"/>
    <property type="match status" value="1"/>
</dbReference>
<comment type="caution">
    <text evidence="7">The sequence shown here is derived from an EMBL/GenBank/DDBJ whole genome shotgun (WGS) entry which is preliminary data.</text>
</comment>
<feature type="binding site" evidence="5">
    <location>
        <position position="80"/>
    </location>
    <ligand>
        <name>Zn(2+)</name>
        <dbReference type="ChEBI" id="CHEBI:29105"/>
        <label>1</label>
    </ligand>
</feature>
<dbReference type="Pfam" id="PF00233">
    <property type="entry name" value="PDEase_I"/>
    <property type="match status" value="1"/>
</dbReference>
<reference evidence="7 8" key="2">
    <citation type="submission" date="2016-08" db="EMBL/GenBank/DDBJ databases">
        <title>Pervasive Adenine N6-methylation of Active Genes in Fungi.</title>
        <authorList>
            <consortium name="DOE Joint Genome Institute"/>
            <person name="Mondo S.J."/>
            <person name="Dannebaum R.O."/>
            <person name="Kuo R.C."/>
            <person name="Labutti K."/>
            <person name="Haridas S."/>
            <person name="Kuo A."/>
            <person name="Salamov A."/>
            <person name="Ahrendt S.R."/>
            <person name="Lipzen A."/>
            <person name="Sullivan W."/>
            <person name="Andreopoulos W.B."/>
            <person name="Clum A."/>
            <person name="Lindquist E."/>
            <person name="Daum C."/>
            <person name="Ramamoorthy G.K."/>
            <person name="Gryganskyi A."/>
            <person name="Culley D."/>
            <person name="Magnuson J.K."/>
            <person name="James T.Y."/>
            <person name="O'Malley M.A."/>
            <person name="Stajich J.E."/>
            <person name="Spatafora J.W."/>
            <person name="Visel A."/>
            <person name="Grigoriev I.V."/>
        </authorList>
    </citation>
    <scope>NUCLEOTIDE SEQUENCE [LARGE SCALE GENOMIC DNA]</scope>
    <source>
        <strain evidence="8">finn</strain>
    </source>
</reference>
<evidence type="ECO:0000256" key="5">
    <source>
        <dbReference type="PIRSR" id="PIRSR623088-3"/>
    </source>
</evidence>
<dbReference type="GO" id="GO:0004114">
    <property type="term" value="F:3',5'-cyclic-nucleotide phosphodiesterase activity"/>
    <property type="evidence" value="ECO:0007669"/>
    <property type="project" value="InterPro"/>
</dbReference>
<proteinExistence type="predicted"/>
<feature type="active site" description="Proton donor" evidence="3">
    <location>
        <position position="40"/>
    </location>
</feature>
<evidence type="ECO:0000256" key="4">
    <source>
        <dbReference type="PIRSR" id="PIRSR623088-2"/>
    </source>
</evidence>
<dbReference type="InterPro" id="IPR003607">
    <property type="entry name" value="HD/PDEase_dom"/>
</dbReference>
<dbReference type="SUPFAM" id="SSF109604">
    <property type="entry name" value="HD-domain/PDEase-like"/>
    <property type="match status" value="1"/>
</dbReference>
<dbReference type="InterPro" id="IPR002073">
    <property type="entry name" value="PDEase_catalytic_dom"/>
</dbReference>
<feature type="binding site" evidence="5">
    <location>
        <position position="44"/>
    </location>
    <ligand>
        <name>Zn(2+)</name>
        <dbReference type="ChEBI" id="CHEBI:29105"/>
        <label>1</label>
    </ligand>
</feature>
<keyword evidence="8" id="KW-1185">Reference proteome</keyword>
<evidence type="ECO:0000313" key="8">
    <source>
        <dbReference type="Proteomes" id="UP000193719"/>
    </source>
</evidence>
<feature type="binding site" evidence="5">
    <location>
        <position position="81"/>
    </location>
    <ligand>
        <name>Zn(2+)</name>
        <dbReference type="ChEBI" id="CHEBI:29105"/>
        <label>1</label>
    </ligand>
</feature>
<dbReference type="InterPro" id="IPR036971">
    <property type="entry name" value="PDEase_catalytic_dom_sf"/>
</dbReference>
<dbReference type="OrthoDB" id="546632at2759"/>
<feature type="binding site" evidence="4">
    <location>
        <position position="191"/>
    </location>
    <ligand>
        <name>AMP</name>
        <dbReference type="ChEBI" id="CHEBI:456215"/>
    </ligand>
</feature>
<dbReference type="PROSITE" id="PS51845">
    <property type="entry name" value="PDEASE_I_2"/>
    <property type="match status" value="1"/>
</dbReference>
<evidence type="ECO:0000313" key="7">
    <source>
        <dbReference type="EMBL" id="ORX52877.1"/>
    </source>
</evidence>